<keyword evidence="3" id="KW-1185">Reference proteome</keyword>
<dbReference type="EMBL" id="CADEAL010004383">
    <property type="protein sequence ID" value="CAB1458330.1"/>
    <property type="molecule type" value="Genomic_DNA"/>
</dbReference>
<protein>
    <submittedName>
        <fullName evidence="2">Uncharacterized protein</fullName>
    </submittedName>
</protein>
<comment type="caution">
    <text evidence="2">The sequence shown here is derived from an EMBL/GenBank/DDBJ whole genome shotgun (WGS) entry which is preliminary data.</text>
</comment>
<evidence type="ECO:0000313" key="3">
    <source>
        <dbReference type="Proteomes" id="UP001153269"/>
    </source>
</evidence>
<feature type="region of interest" description="Disordered" evidence="1">
    <location>
        <begin position="55"/>
        <end position="92"/>
    </location>
</feature>
<dbReference type="AlphaFoldDB" id="A0A9N7VZA1"/>
<gene>
    <name evidence="2" type="ORF">PLEPLA_LOCUS46160</name>
</gene>
<sequence>MTPCGARQMSMFSRQLFKATQSVTGGRMAASGSISSVRGGTNTLIRLSRRFTGRCHGRGGEESVSVSEESDAGSPSLMRFSPQRHSSMSTSRSVLLIYEPSCDAQE</sequence>
<organism evidence="2 3">
    <name type="scientific">Pleuronectes platessa</name>
    <name type="common">European plaice</name>
    <dbReference type="NCBI Taxonomy" id="8262"/>
    <lineage>
        <taxon>Eukaryota</taxon>
        <taxon>Metazoa</taxon>
        <taxon>Chordata</taxon>
        <taxon>Craniata</taxon>
        <taxon>Vertebrata</taxon>
        <taxon>Euteleostomi</taxon>
        <taxon>Actinopterygii</taxon>
        <taxon>Neopterygii</taxon>
        <taxon>Teleostei</taxon>
        <taxon>Neoteleostei</taxon>
        <taxon>Acanthomorphata</taxon>
        <taxon>Carangaria</taxon>
        <taxon>Pleuronectiformes</taxon>
        <taxon>Pleuronectoidei</taxon>
        <taxon>Pleuronectidae</taxon>
        <taxon>Pleuronectes</taxon>
    </lineage>
</organism>
<proteinExistence type="predicted"/>
<reference evidence="2" key="1">
    <citation type="submission" date="2020-03" db="EMBL/GenBank/DDBJ databases">
        <authorList>
            <person name="Weist P."/>
        </authorList>
    </citation>
    <scope>NUCLEOTIDE SEQUENCE</scope>
</reference>
<evidence type="ECO:0000256" key="1">
    <source>
        <dbReference type="SAM" id="MobiDB-lite"/>
    </source>
</evidence>
<dbReference type="Proteomes" id="UP001153269">
    <property type="component" value="Unassembled WGS sequence"/>
</dbReference>
<accession>A0A9N7VZA1</accession>
<name>A0A9N7VZA1_PLEPL</name>
<feature type="compositionally biased region" description="Polar residues" evidence="1">
    <location>
        <begin position="83"/>
        <end position="92"/>
    </location>
</feature>
<evidence type="ECO:0000313" key="2">
    <source>
        <dbReference type="EMBL" id="CAB1458330.1"/>
    </source>
</evidence>